<gene>
    <name evidence="1" type="ORF">QE152_g30136</name>
</gene>
<evidence type="ECO:0000313" key="1">
    <source>
        <dbReference type="EMBL" id="KAK9702123.1"/>
    </source>
</evidence>
<comment type="caution">
    <text evidence="1">The sequence shown here is derived from an EMBL/GenBank/DDBJ whole genome shotgun (WGS) entry which is preliminary data.</text>
</comment>
<sequence>MAPRFGTSSVEIFRTIPQTTDFTLLLFKLLERLILNRTAEILDAKIIVQHLEDGFERRKITGVSFIDLTAAYDTVNHRRLLRKLYETTNWRGERLEHCTTPRYLGVTLDRTLSFRQHCINTKGKVSARNNILRKLTGTAWGAQPETLRSSYYENSQAQHGELNTKGKVSARNNILRKLTGTAWGAQPETLRSSALALCVSTAEYAVPVWAASAHAKHVDVAIN</sequence>
<dbReference type="EMBL" id="JASPKY010000399">
    <property type="protein sequence ID" value="KAK9702123.1"/>
    <property type="molecule type" value="Genomic_DNA"/>
</dbReference>
<evidence type="ECO:0008006" key="3">
    <source>
        <dbReference type="Google" id="ProtNLM"/>
    </source>
</evidence>
<dbReference type="PANTHER" id="PTHR36688:SF1">
    <property type="entry name" value="ENDONUCLEASE_EXONUCLEASE_PHOSPHATASE DOMAIN-CONTAINING PROTEIN"/>
    <property type="match status" value="1"/>
</dbReference>
<dbReference type="Proteomes" id="UP001458880">
    <property type="component" value="Unassembled WGS sequence"/>
</dbReference>
<organism evidence="1 2">
    <name type="scientific">Popillia japonica</name>
    <name type="common">Japanese beetle</name>
    <dbReference type="NCBI Taxonomy" id="7064"/>
    <lineage>
        <taxon>Eukaryota</taxon>
        <taxon>Metazoa</taxon>
        <taxon>Ecdysozoa</taxon>
        <taxon>Arthropoda</taxon>
        <taxon>Hexapoda</taxon>
        <taxon>Insecta</taxon>
        <taxon>Pterygota</taxon>
        <taxon>Neoptera</taxon>
        <taxon>Endopterygota</taxon>
        <taxon>Coleoptera</taxon>
        <taxon>Polyphaga</taxon>
        <taxon>Scarabaeiformia</taxon>
        <taxon>Scarabaeidae</taxon>
        <taxon>Rutelinae</taxon>
        <taxon>Popillia</taxon>
    </lineage>
</organism>
<keyword evidence="2" id="KW-1185">Reference proteome</keyword>
<dbReference type="PANTHER" id="PTHR36688">
    <property type="entry name" value="ENDO/EXONUCLEASE/PHOSPHATASE DOMAIN-CONTAINING PROTEIN"/>
    <property type="match status" value="1"/>
</dbReference>
<reference evidence="1 2" key="1">
    <citation type="journal article" date="2024" name="BMC Genomics">
        <title>De novo assembly and annotation of Popillia japonica's genome with initial clues to its potential as an invasive pest.</title>
        <authorList>
            <person name="Cucini C."/>
            <person name="Boschi S."/>
            <person name="Funari R."/>
            <person name="Cardaioli E."/>
            <person name="Iannotti N."/>
            <person name="Marturano G."/>
            <person name="Paoli F."/>
            <person name="Bruttini M."/>
            <person name="Carapelli A."/>
            <person name="Frati F."/>
            <person name="Nardi F."/>
        </authorList>
    </citation>
    <scope>NUCLEOTIDE SEQUENCE [LARGE SCALE GENOMIC DNA]</scope>
    <source>
        <strain evidence="1">DMR45628</strain>
    </source>
</reference>
<proteinExistence type="predicted"/>
<protein>
    <recommendedName>
        <fullName evidence="3">Reverse transcriptase domain-containing protein</fullName>
    </recommendedName>
</protein>
<dbReference type="AlphaFoldDB" id="A0AAW1JFJ1"/>
<accession>A0AAW1JFJ1</accession>
<evidence type="ECO:0000313" key="2">
    <source>
        <dbReference type="Proteomes" id="UP001458880"/>
    </source>
</evidence>
<feature type="non-terminal residue" evidence="1">
    <location>
        <position position="223"/>
    </location>
</feature>
<name>A0AAW1JFJ1_POPJA</name>
<dbReference type="InterPro" id="IPR052560">
    <property type="entry name" value="RdDP_mobile_element"/>
</dbReference>